<dbReference type="AlphaFoldDB" id="A0A1Y1IBF2"/>
<feature type="region of interest" description="Disordered" evidence="1">
    <location>
        <begin position="106"/>
        <end position="164"/>
    </location>
</feature>
<protein>
    <submittedName>
        <fullName evidence="2">Uncharacterized protein</fullName>
    </submittedName>
</protein>
<dbReference type="EMBL" id="DF237334">
    <property type="protein sequence ID" value="GAQ87893.1"/>
    <property type="molecule type" value="Genomic_DNA"/>
</dbReference>
<proteinExistence type="predicted"/>
<evidence type="ECO:0000313" key="2">
    <source>
        <dbReference type="EMBL" id="GAQ87893.1"/>
    </source>
</evidence>
<feature type="compositionally biased region" description="Acidic residues" evidence="1">
    <location>
        <begin position="106"/>
        <end position="128"/>
    </location>
</feature>
<feature type="compositionally biased region" description="Basic and acidic residues" evidence="1">
    <location>
        <begin position="136"/>
        <end position="151"/>
    </location>
</feature>
<accession>A0A1Y1IBF2</accession>
<sequence>MKASSGSKRKAPTCSSCGATGHNKLACPKAIGPEEAALKAAKAAERAAARKEKDEQEQVDRLADLLVRNAIDGDPSVLSVLKGDDAMSKLLGQFRGLLETIAYEEDAEEGAEGGNAEEGDEGEGEGLEENIAAEPMEGRSETERVAEEERGLPQGAATTRRRDVCDHRARRQVARQHEGVSAFGILSNFKLWFIVNFTLVEKDAQGAWKVEVATAGPYQLYDLKTKEMHSDARELMSHVCYLLIPSMQKEPRKAWEDISRLFHVYHHSRAGEVVDKMDNIDHEKLRLKEEMKKMTSG</sequence>
<name>A0A1Y1IBF2_KLENI</name>
<reference evidence="2 3" key="1">
    <citation type="journal article" date="2014" name="Nat. Commun.">
        <title>Klebsormidium flaccidum genome reveals primary factors for plant terrestrial adaptation.</title>
        <authorList>
            <person name="Hori K."/>
            <person name="Maruyama F."/>
            <person name="Fujisawa T."/>
            <person name="Togashi T."/>
            <person name="Yamamoto N."/>
            <person name="Seo M."/>
            <person name="Sato S."/>
            <person name="Yamada T."/>
            <person name="Mori H."/>
            <person name="Tajima N."/>
            <person name="Moriyama T."/>
            <person name="Ikeuchi M."/>
            <person name="Watanabe M."/>
            <person name="Wada H."/>
            <person name="Kobayashi K."/>
            <person name="Saito M."/>
            <person name="Masuda T."/>
            <person name="Sasaki-Sekimoto Y."/>
            <person name="Mashiguchi K."/>
            <person name="Awai K."/>
            <person name="Shimojima M."/>
            <person name="Masuda S."/>
            <person name="Iwai M."/>
            <person name="Nobusawa T."/>
            <person name="Narise T."/>
            <person name="Kondo S."/>
            <person name="Saito H."/>
            <person name="Sato R."/>
            <person name="Murakawa M."/>
            <person name="Ihara Y."/>
            <person name="Oshima-Yamada Y."/>
            <person name="Ohtaka K."/>
            <person name="Satoh M."/>
            <person name="Sonobe K."/>
            <person name="Ishii M."/>
            <person name="Ohtani R."/>
            <person name="Kanamori-Sato M."/>
            <person name="Honoki R."/>
            <person name="Miyazaki D."/>
            <person name="Mochizuki H."/>
            <person name="Umetsu J."/>
            <person name="Higashi K."/>
            <person name="Shibata D."/>
            <person name="Kamiya Y."/>
            <person name="Sato N."/>
            <person name="Nakamura Y."/>
            <person name="Tabata S."/>
            <person name="Ida S."/>
            <person name="Kurokawa K."/>
            <person name="Ohta H."/>
        </authorList>
    </citation>
    <scope>NUCLEOTIDE SEQUENCE [LARGE SCALE GENOMIC DNA]</scope>
    <source>
        <strain evidence="2 3">NIES-2285</strain>
    </source>
</reference>
<gene>
    <name evidence="2" type="ORF">KFL_003850130</name>
</gene>
<keyword evidence="3" id="KW-1185">Reference proteome</keyword>
<dbReference type="Proteomes" id="UP000054558">
    <property type="component" value="Unassembled WGS sequence"/>
</dbReference>
<organism evidence="2 3">
    <name type="scientific">Klebsormidium nitens</name>
    <name type="common">Green alga</name>
    <name type="synonym">Ulothrix nitens</name>
    <dbReference type="NCBI Taxonomy" id="105231"/>
    <lineage>
        <taxon>Eukaryota</taxon>
        <taxon>Viridiplantae</taxon>
        <taxon>Streptophyta</taxon>
        <taxon>Klebsormidiophyceae</taxon>
        <taxon>Klebsormidiales</taxon>
        <taxon>Klebsormidiaceae</taxon>
        <taxon>Klebsormidium</taxon>
    </lineage>
</organism>
<evidence type="ECO:0000313" key="3">
    <source>
        <dbReference type="Proteomes" id="UP000054558"/>
    </source>
</evidence>
<evidence type="ECO:0000256" key="1">
    <source>
        <dbReference type="SAM" id="MobiDB-lite"/>
    </source>
</evidence>